<dbReference type="Proteomes" id="UP001320768">
    <property type="component" value="Unassembled WGS sequence"/>
</dbReference>
<evidence type="ECO:0000313" key="1">
    <source>
        <dbReference type="EMBL" id="MCP8352339.1"/>
    </source>
</evidence>
<reference evidence="1 2" key="1">
    <citation type="journal article" date="2022" name="Nat. Microbiol.">
        <title>The microbiome of a bacterivorous marine choanoflagellate contains a resource-demanding obligate bacterial associate.</title>
        <authorList>
            <person name="Needham D.M."/>
            <person name="Poirier C."/>
            <person name="Bachy C."/>
            <person name="George E.E."/>
            <person name="Wilken S."/>
            <person name="Yung C.C.M."/>
            <person name="Limardo A.J."/>
            <person name="Morando M."/>
            <person name="Sudek L."/>
            <person name="Malmstrom R.R."/>
            <person name="Keeling P.J."/>
            <person name="Santoro A.E."/>
            <person name="Worden A.Z."/>
        </authorList>
    </citation>
    <scope>NUCLEOTIDE SEQUENCE [LARGE SCALE GENOMIC DNA]</scope>
    <source>
        <strain evidence="1 2">Comchoano-2</strain>
    </source>
</reference>
<evidence type="ECO:0000313" key="2">
    <source>
        <dbReference type="Proteomes" id="UP001320768"/>
    </source>
</evidence>
<accession>A0ABT1L5H0</accession>
<dbReference type="RefSeq" id="WP_258569445.1">
    <property type="nucleotide sequence ID" value="NZ_JAKUDN010000002.1"/>
</dbReference>
<comment type="caution">
    <text evidence="1">The sequence shown here is derived from an EMBL/GenBank/DDBJ whole genome shotgun (WGS) entry which is preliminary data.</text>
</comment>
<proteinExistence type="predicted"/>
<organism evidence="1 2">
    <name type="scientific">Candidatus Synchoanobacter obligatus</name>
    <dbReference type="NCBI Taxonomy" id="2919597"/>
    <lineage>
        <taxon>Bacteria</taxon>
        <taxon>Pseudomonadati</taxon>
        <taxon>Pseudomonadota</taxon>
        <taxon>Gammaproteobacteria</taxon>
        <taxon>Candidatus Comchoanobacterales</taxon>
        <taxon>Candidatus Comchoanobacteraceae</taxon>
        <taxon>Candidatus Synchoanobacter</taxon>
    </lineage>
</organism>
<name>A0ABT1L5H0_9GAMM</name>
<keyword evidence="2" id="KW-1185">Reference proteome</keyword>
<gene>
    <name evidence="1" type="ORF">MKS91_03430</name>
</gene>
<dbReference type="EMBL" id="JAKUDN010000002">
    <property type="protein sequence ID" value="MCP8352339.1"/>
    <property type="molecule type" value="Genomic_DNA"/>
</dbReference>
<sequence>MAKGEITPEAFRGFLATASENPDDDSAHTICENIAWVLHTLIQKDALAPVMELLEWADTTAYSAKSVLETTVDGNDTSR</sequence>
<protein>
    <submittedName>
        <fullName evidence="1">Uncharacterized protein</fullName>
    </submittedName>
</protein>